<organism evidence="4">
    <name type="scientific">Echinostoma caproni</name>
    <dbReference type="NCBI Taxonomy" id="27848"/>
    <lineage>
        <taxon>Eukaryota</taxon>
        <taxon>Metazoa</taxon>
        <taxon>Spiralia</taxon>
        <taxon>Lophotrochozoa</taxon>
        <taxon>Platyhelminthes</taxon>
        <taxon>Trematoda</taxon>
        <taxon>Digenea</taxon>
        <taxon>Plagiorchiida</taxon>
        <taxon>Echinostomata</taxon>
        <taxon>Echinostomatoidea</taxon>
        <taxon>Echinostomatidae</taxon>
        <taxon>Echinostoma</taxon>
    </lineage>
</organism>
<feature type="coiled-coil region" evidence="1">
    <location>
        <begin position="34"/>
        <end position="61"/>
    </location>
</feature>
<keyword evidence="3" id="KW-1185">Reference proteome</keyword>
<keyword evidence="1" id="KW-0175">Coiled coil</keyword>
<reference evidence="2 3" key="2">
    <citation type="submission" date="2018-11" db="EMBL/GenBank/DDBJ databases">
        <authorList>
            <consortium name="Pathogen Informatics"/>
        </authorList>
    </citation>
    <scope>NUCLEOTIDE SEQUENCE [LARGE SCALE GENOMIC DNA]</scope>
    <source>
        <strain evidence="2 3">Egypt</strain>
    </source>
</reference>
<dbReference type="EMBL" id="UZAN01067866">
    <property type="protein sequence ID" value="VDP94475.1"/>
    <property type="molecule type" value="Genomic_DNA"/>
</dbReference>
<dbReference type="WBParaSite" id="ECPE_0001723101-mRNA-1">
    <property type="protein sequence ID" value="ECPE_0001723101-mRNA-1"/>
    <property type="gene ID" value="ECPE_0001723101"/>
</dbReference>
<evidence type="ECO:0000313" key="2">
    <source>
        <dbReference type="EMBL" id="VDP94475.1"/>
    </source>
</evidence>
<name>A0A183BDA2_9TREM</name>
<evidence type="ECO:0000256" key="1">
    <source>
        <dbReference type="SAM" id="Coils"/>
    </source>
</evidence>
<dbReference type="Proteomes" id="UP000272942">
    <property type="component" value="Unassembled WGS sequence"/>
</dbReference>
<reference evidence="4" key="1">
    <citation type="submission" date="2016-06" db="UniProtKB">
        <authorList>
            <consortium name="WormBaseParasite"/>
        </authorList>
    </citation>
    <scope>IDENTIFICATION</scope>
</reference>
<sequence>MRCQCGHWFKLIDMERFEQEREKHWQQIKDKPENAKLLQALTDAENELNRLMEQGKDLKRNSPGADDLLEALSIQWQKLKNAYSAIRLKMELP</sequence>
<evidence type="ECO:0000313" key="4">
    <source>
        <dbReference type="WBParaSite" id="ECPE_0001723101-mRNA-1"/>
    </source>
</evidence>
<protein>
    <submittedName>
        <fullName evidence="4">DUF2508 family protein</fullName>
    </submittedName>
</protein>
<evidence type="ECO:0000313" key="3">
    <source>
        <dbReference type="Proteomes" id="UP000272942"/>
    </source>
</evidence>
<dbReference type="OrthoDB" id="10249250at2759"/>
<dbReference type="AlphaFoldDB" id="A0A183BDA2"/>
<gene>
    <name evidence="2" type="ORF">ECPE_LOCUS17187</name>
</gene>
<accession>A0A183BDA2</accession>
<proteinExistence type="predicted"/>